<dbReference type="HOGENOM" id="CLU_1752854_0_0_1"/>
<feature type="region of interest" description="Disordered" evidence="1">
    <location>
        <begin position="40"/>
        <end position="93"/>
    </location>
</feature>
<evidence type="ECO:0000313" key="3">
    <source>
        <dbReference type="Proteomes" id="UP000001514"/>
    </source>
</evidence>
<dbReference type="InParanoid" id="D8R804"/>
<name>D8R804_SELML</name>
<organism evidence="3">
    <name type="scientific">Selaginella moellendorffii</name>
    <name type="common">Spikemoss</name>
    <dbReference type="NCBI Taxonomy" id="88036"/>
    <lineage>
        <taxon>Eukaryota</taxon>
        <taxon>Viridiplantae</taxon>
        <taxon>Streptophyta</taxon>
        <taxon>Embryophyta</taxon>
        <taxon>Tracheophyta</taxon>
        <taxon>Lycopodiopsida</taxon>
        <taxon>Selaginellales</taxon>
        <taxon>Selaginellaceae</taxon>
        <taxon>Selaginella</taxon>
    </lineage>
</organism>
<keyword evidence="3" id="KW-1185">Reference proteome</keyword>
<sequence>MAAMYLGIPFKNTLFRVYASTTTHGKCVILFSKHNIKDESDNKAENGEREDANNIKESTYTTKNEEPPDANENEDPNKNANHEGDEPNVELNAELDPNDKEKEHCLHVRPFSDFRIEWLERFFNFIARSGSDSTIAITQINFHLKILEMLPLQSSGSKVGVSLNEAY</sequence>
<gene>
    <name evidence="2" type="ORF">SELMODRAFT_408348</name>
</gene>
<evidence type="ECO:0000313" key="2">
    <source>
        <dbReference type="EMBL" id="EFJ31621.1"/>
    </source>
</evidence>
<evidence type="ECO:0000256" key="1">
    <source>
        <dbReference type="SAM" id="MobiDB-lite"/>
    </source>
</evidence>
<dbReference type="Proteomes" id="UP000001514">
    <property type="component" value="Unassembled WGS sequence"/>
</dbReference>
<dbReference type="EMBL" id="GL377573">
    <property type="protein sequence ID" value="EFJ31621.1"/>
    <property type="molecule type" value="Genomic_DNA"/>
</dbReference>
<dbReference type="Gramene" id="EFJ31621">
    <property type="protein sequence ID" value="EFJ31621"/>
    <property type="gene ID" value="SELMODRAFT_408348"/>
</dbReference>
<dbReference type="KEGG" id="smo:SELMODRAFT_408348"/>
<proteinExistence type="predicted"/>
<reference evidence="2 3" key="1">
    <citation type="journal article" date="2011" name="Science">
        <title>The Selaginella genome identifies genetic changes associated with the evolution of vascular plants.</title>
        <authorList>
            <person name="Banks J.A."/>
            <person name="Nishiyama T."/>
            <person name="Hasebe M."/>
            <person name="Bowman J.L."/>
            <person name="Gribskov M."/>
            <person name="dePamphilis C."/>
            <person name="Albert V.A."/>
            <person name="Aono N."/>
            <person name="Aoyama T."/>
            <person name="Ambrose B.A."/>
            <person name="Ashton N.W."/>
            <person name="Axtell M.J."/>
            <person name="Barker E."/>
            <person name="Barker M.S."/>
            <person name="Bennetzen J.L."/>
            <person name="Bonawitz N.D."/>
            <person name="Chapple C."/>
            <person name="Cheng C."/>
            <person name="Correa L.G."/>
            <person name="Dacre M."/>
            <person name="DeBarry J."/>
            <person name="Dreyer I."/>
            <person name="Elias M."/>
            <person name="Engstrom E.M."/>
            <person name="Estelle M."/>
            <person name="Feng L."/>
            <person name="Finet C."/>
            <person name="Floyd S.K."/>
            <person name="Frommer W.B."/>
            <person name="Fujita T."/>
            <person name="Gramzow L."/>
            <person name="Gutensohn M."/>
            <person name="Harholt J."/>
            <person name="Hattori M."/>
            <person name="Heyl A."/>
            <person name="Hirai T."/>
            <person name="Hiwatashi Y."/>
            <person name="Ishikawa M."/>
            <person name="Iwata M."/>
            <person name="Karol K.G."/>
            <person name="Koehler B."/>
            <person name="Kolukisaoglu U."/>
            <person name="Kubo M."/>
            <person name="Kurata T."/>
            <person name="Lalonde S."/>
            <person name="Li K."/>
            <person name="Li Y."/>
            <person name="Litt A."/>
            <person name="Lyons E."/>
            <person name="Manning G."/>
            <person name="Maruyama T."/>
            <person name="Michael T.P."/>
            <person name="Mikami K."/>
            <person name="Miyazaki S."/>
            <person name="Morinaga S."/>
            <person name="Murata T."/>
            <person name="Mueller-Roeber B."/>
            <person name="Nelson D.R."/>
            <person name="Obara M."/>
            <person name="Oguri Y."/>
            <person name="Olmstead R.G."/>
            <person name="Onodera N."/>
            <person name="Petersen B.L."/>
            <person name="Pils B."/>
            <person name="Prigge M."/>
            <person name="Rensing S.A."/>
            <person name="Riano-Pachon D.M."/>
            <person name="Roberts A.W."/>
            <person name="Sato Y."/>
            <person name="Scheller H.V."/>
            <person name="Schulz B."/>
            <person name="Schulz C."/>
            <person name="Shakirov E.V."/>
            <person name="Shibagaki N."/>
            <person name="Shinohara N."/>
            <person name="Shippen D.E."/>
            <person name="Soerensen I."/>
            <person name="Sotooka R."/>
            <person name="Sugimoto N."/>
            <person name="Sugita M."/>
            <person name="Sumikawa N."/>
            <person name="Tanurdzic M."/>
            <person name="Theissen G."/>
            <person name="Ulvskov P."/>
            <person name="Wakazuki S."/>
            <person name="Weng J.K."/>
            <person name="Willats W.W."/>
            <person name="Wipf D."/>
            <person name="Wolf P.G."/>
            <person name="Yang L."/>
            <person name="Zimmer A.D."/>
            <person name="Zhu Q."/>
            <person name="Mitros T."/>
            <person name="Hellsten U."/>
            <person name="Loque D."/>
            <person name="Otillar R."/>
            <person name="Salamov A."/>
            <person name="Schmutz J."/>
            <person name="Shapiro H."/>
            <person name="Lindquist E."/>
            <person name="Lucas S."/>
            <person name="Rokhsar D."/>
            <person name="Grigoriev I.V."/>
        </authorList>
    </citation>
    <scope>NUCLEOTIDE SEQUENCE [LARGE SCALE GENOMIC DNA]</scope>
</reference>
<feature type="compositionally biased region" description="Basic and acidic residues" evidence="1">
    <location>
        <begin position="40"/>
        <end position="54"/>
    </location>
</feature>
<dbReference type="AlphaFoldDB" id="D8R804"/>
<protein>
    <submittedName>
        <fullName evidence="2">Uncharacterized protein</fullName>
    </submittedName>
</protein>
<accession>D8R804</accession>
<feature type="compositionally biased region" description="Basic and acidic residues" evidence="1">
    <location>
        <begin position="75"/>
        <end position="85"/>
    </location>
</feature>